<gene>
    <name evidence="7" type="ORF">GSI_10214</name>
</gene>
<dbReference type="Pfam" id="PF01753">
    <property type="entry name" value="zf-MYND"/>
    <property type="match status" value="1"/>
</dbReference>
<dbReference type="PROSITE" id="PS01360">
    <property type="entry name" value="ZF_MYND_1"/>
    <property type="match status" value="1"/>
</dbReference>
<evidence type="ECO:0000256" key="5">
    <source>
        <dbReference type="SAM" id="MobiDB-lite"/>
    </source>
</evidence>
<dbReference type="InterPro" id="IPR027974">
    <property type="entry name" value="DUF4470"/>
</dbReference>
<dbReference type="PANTHER" id="PTHR10237:SF14">
    <property type="entry name" value="MYND-TYPE DOMAIN-CONTAINING PROTEIN"/>
    <property type="match status" value="1"/>
</dbReference>
<evidence type="ECO:0000256" key="4">
    <source>
        <dbReference type="PROSITE-ProRule" id="PRU00134"/>
    </source>
</evidence>
<dbReference type="Pfam" id="PF14737">
    <property type="entry name" value="DUF4470"/>
    <property type="match status" value="1"/>
</dbReference>
<organism evidence="7 8">
    <name type="scientific">Ganoderma sinense ZZ0214-1</name>
    <dbReference type="NCBI Taxonomy" id="1077348"/>
    <lineage>
        <taxon>Eukaryota</taxon>
        <taxon>Fungi</taxon>
        <taxon>Dikarya</taxon>
        <taxon>Basidiomycota</taxon>
        <taxon>Agaricomycotina</taxon>
        <taxon>Agaricomycetes</taxon>
        <taxon>Polyporales</taxon>
        <taxon>Polyporaceae</taxon>
        <taxon>Ganoderma</taxon>
    </lineage>
</organism>
<proteinExistence type="predicted"/>
<dbReference type="Gene3D" id="6.10.140.2220">
    <property type="match status" value="1"/>
</dbReference>
<dbReference type="PROSITE" id="PS50865">
    <property type="entry name" value="ZF_MYND_2"/>
    <property type="match status" value="1"/>
</dbReference>
<evidence type="ECO:0000256" key="2">
    <source>
        <dbReference type="ARBA" id="ARBA00022771"/>
    </source>
</evidence>
<sequence>MGFTSHFSRPSRCTVFPAQYDFWPIGNTSPVYLTRDLPPDVPTSILLLPCGDPRNIFYTVFCEKTHLLRKKLDFTCCDYDPGILARNVLLLTMTMDRVSDPIMWNIFFHMYLDIDSRSTLVSQSRKLASYDSMDSWRSSPYGAIIKIGTDYTFSELRRHWELYSDFYHPSKLHQLQELQEVMDKKLKNTVATGPKNFINPILSAGPLFAQSKMSGLLGELHRRYWETGTTFTDRQRLAASIHPNSTFFYSRAGEGFNVSSTTDPMVPFHHAPLFGNAGQTLTLAELDESARSQFRSWTSAFRIATTMEEDSSLRVVVRFILGDVLAVARCLRDFGEDPSVRAQPHVPPKVAPWTARMLELNQEEYADFCAPTRFDVIDTSNVADYLGLLNIFLATAPLLMKAPSSVLYTESFSLFAPDVRTEFEATAFAGLSAMAILMDLAPVNALSGFTSRCSMHELMYTFVLTTDHDAHHQQFTWKRPSSGDPSAFPDGGHRTPVHFDTPQLIKLLHNIYTDMFKYDDPTYISTIGMTMKSEDVEREFRRKVAVCPSHEAFVIFLEFILTSLRVSEQQRTDVVRSFSDLHLGDFNAQLLRYGLCTIPDIPSEFFRPKEGQLSHWKRIPHLIRIFLMVPRTEFTKLERMATASCLPNATYGTLVDTGTPDQPAVSIREDLDGRKNGANLVFSFVVPSPLLFVKALTSDISVELCLRSDLNSLIAAHSSLGPSLCLFRARLEDTNYVRFVPEHQPLRPRRPTPNTTEAIQLQESADTHGGIGLQQPVRVDMDSAGKHVTSLTAKLEITNATVQAIFVDGAMPTVSQCSPCTIQIVLGGCAQTIAYPVVVPVAVPFLKPDGFKVNPFPVVRANASLFPWNFHRVVLDQLPVLDIERIDTARLKEWLEIHLVAQLSLRAIEVAQGEVLTHIKHNIQYIMQRATGIGIGCDKPERVFTLVGDGRSNMMTFDTILFIDKIRYDVSSHAMVCDAFVVTMSVASAAPATGDLFKQGWTPVPVPTAETMRAWKQMLPALVERCRTTWTHGTNCEYVAQGKIPLELRTSAGDPLCSCGRGKDVDGMLRDGVWRKLAPFATRIALSPIFPVSFLEDIFAPDDLQRAQGMSSVHPPPGHALSPAHGSNGNEASTVLAMGAESCDRCKKKETAERKLMRCTGCRKAVYCSRECQKSDWKTHKLRCKN</sequence>
<comment type="caution">
    <text evidence="7">The sequence shown here is derived from an EMBL/GenBank/DDBJ whole genome shotgun (WGS) entry which is preliminary data.</text>
</comment>
<dbReference type="InterPro" id="IPR002893">
    <property type="entry name" value="Znf_MYND"/>
</dbReference>
<name>A0A2G8S001_9APHY</name>
<dbReference type="STRING" id="1077348.A0A2G8S001"/>
<feature type="region of interest" description="Disordered" evidence="5">
    <location>
        <begin position="1108"/>
        <end position="1131"/>
    </location>
</feature>
<feature type="domain" description="MYND-type" evidence="6">
    <location>
        <begin position="1143"/>
        <end position="1184"/>
    </location>
</feature>
<dbReference type="Proteomes" id="UP000230002">
    <property type="component" value="Unassembled WGS sequence"/>
</dbReference>
<evidence type="ECO:0000313" key="8">
    <source>
        <dbReference type="Proteomes" id="UP000230002"/>
    </source>
</evidence>
<accession>A0A2G8S001</accession>
<dbReference type="GO" id="GO:0005634">
    <property type="term" value="C:nucleus"/>
    <property type="evidence" value="ECO:0007669"/>
    <property type="project" value="TreeGrafter"/>
</dbReference>
<evidence type="ECO:0000256" key="3">
    <source>
        <dbReference type="ARBA" id="ARBA00022833"/>
    </source>
</evidence>
<dbReference type="InterPro" id="IPR024119">
    <property type="entry name" value="TF_DEAF-1"/>
</dbReference>
<dbReference type="PANTHER" id="PTHR10237">
    <property type="entry name" value="DEFORMED EPIDERMAL AUTOREGULATORY FACTOR 1 HOMOLOG SUPPRESSIN"/>
    <property type="match status" value="1"/>
</dbReference>
<evidence type="ECO:0000259" key="6">
    <source>
        <dbReference type="PROSITE" id="PS50865"/>
    </source>
</evidence>
<dbReference type="AlphaFoldDB" id="A0A2G8S001"/>
<reference evidence="7 8" key="1">
    <citation type="journal article" date="2015" name="Sci. Rep.">
        <title>Chromosome-level genome map provides insights into diverse defense mechanisms in the medicinal fungus Ganoderma sinense.</title>
        <authorList>
            <person name="Zhu Y."/>
            <person name="Xu J."/>
            <person name="Sun C."/>
            <person name="Zhou S."/>
            <person name="Xu H."/>
            <person name="Nelson D.R."/>
            <person name="Qian J."/>
            <person name="Song J."/>
            <person name="Luo H."/>
            <person name="Xiang L."/>
            <person name="Li Y."/>
            <person name="Xu Z."/>
            <person name="Ji A."/>
            <person name="Wang L."/>
            <person name="Lu S."/>
            <person name="Hayward A."/>
            <person name="Sun W."/>
            <person name="Li X."/>
            <person name="Schwartz D.C."/>
            <person name="Wang Y."/>
            <person name="Chen S."/>
        </authorList>
    </citation>
    <scope>NUCLEOTIDE SEQUENCE [LARGE SCALE GENOMIC DNA]</scope>
    <source>
        <strain evidence="7 8">ZZ0214-1</strain>
    </source>
</reference>
<evidence type="ECO:0000256" key="1">
    <source>
        <dbReference type="ARBA" id="ARBA00022723"/>
    </source>
</evidence>
<protein>
    <recommendedName>
        <fullName evidence="6">MYND-type domain-containing protein</fullName>
    </recommendedName>
</protein>
<keyword evidence="3" id="KW-0862">Zinc</keyword>
<evidence type="ECO:0000313" key="7">
    <source>
        <dbReference type="EMBL" id="PIL27075.1"/>
    </source>
</evidence>
<dbReference type="SUPFAM" id="SSF144232">
    <property type="entry name" value="HIT/MYND zinc finger-like"/>
    <property type="match status" value="1"/>
</dbReference>
<keyword evidence="2 4" id="KW-0863">Zinc-finger</keyword>
<dbReference type="GO" id="GO:0000981">
    <property type="term" value="F:DNA-binding transcription factor activity, RNA polymerase II-specific"/>
    <property type="evidence" value="ECO:0007669"/>
    <property type="project" value="TreeGrafter"/>
</dbReference>
<dbReference type="OrthoDB" id="432970at2759"/>
<dbReference type="GO" id="GO:0008270">
    <property type="term" value="F:zinc ion binding"/>
    <property type="evidence" value="ECO:0007669"/>
    <property type="project" value="UniProtKB-KW"/>
</dbReference>
<keyword evidence="1" id="KW-0479">Metal-binding</keyword>
<keyword evidence="8" id="KW-1185">Reference proteome</keyword>
<dbReference type="EMBL" id="AYKW01000034">
    <property type="protein sequence ID" value="PIL27075.1"/>
    <property type="molecule type" value="Genomic_DNA"/>
</dbReference>